<name>A0A7X5VD01_9ACTN</name>
<sequence>MTTDKHQSRRGRGRLTDTDDRQPHPLLTPLTVAQARRLVRLAETAAAERGFAMRYDGSAALVPIEAGDRTGETAQASDDDQAARTTAETTAGMRAGLGNLALKVADLPRQLWRAAVNDHFDQMPRFDDIATVPDDLENELYLRVACAANQSPEMVRDAPEFVPGVVTVPATYVGRAVAMHFDVDRLGLTRERATRIGLANLRRLRDEVHTVRLGGAELTMLTGGMFTASRALVFDSVLRESLRVEDPAHGCLVALPARDMLLVHVLRDETALNALAALASRAAELFNTSPGMVSPHVYYVRDNQWHQVTDYSTGTFHLHDVPPLVEALEQVGVSGLAA</sequence>
<dbReference type="RefSeq" id="WP_167210146.1">
    <property type="nucleotide sequence ID" value="NZ_JAASRO010000001.1"/>
</dbReference>
<organism evidence="2 3">
    <name type="scientific">Kribbella shirazensis</name>
    <dbReference type="NCBI Taxonomy" id="1105143"/>
    <lineage>
        <taxon>Bacteria</taxon>
        <taxon>Bacillati</taxon>
        <taxon>Actinomycetota</taxon>
        <taxon>Actinomycetes</taxon>
        <taxon>Propionibacteriales</taxon>
        <taxon>Kribbellaceae</taxon>
        <taxon>Kribbella</taxon>
    </lineage>
</organism>
<keyword evidence="3" id="KW-1185">Reference proteome</keyword>
<evidence type="ECO:0000313" key="2">
    <source>
        <dbReference type="EMBL" id="NIK58975.1"/>
    </source>
</evidence>
<reference evidence="2 3" key="1">
    <citation type="submission" date="2020-03" db="EMBL/GenBank/DDBJ databases">
        <title>Sequencing the genomes of 1000 actinobacteria strains.</title>
        <authorList>
            <person name="Klenk H.-P."/>
        </authorList>
    </citation>
    <scope>NUCLEOTIDE SEQUENCE [LARGE SCALE GENOMIC DNA]</scope>
    <source>
        <strain evidence="2 3">DSM 45490</strain>
    </source>
</reference>
<protein>
    <submittedName>
        <fullName evidence="2">Uncharacterized protein</fullName>
    </submittedName>
</protein>
<dbReference type="EMBL" id="JAASRO010000001">
    <property type="protein sequence ID" value="NIK58975.1"/>
    <property type="molecule type" value="Genomic_DNA"/>
</dbReference>
<accession>A0A7X5VD01</accession>
<dbReference type="Proteomes" id="UP000555407">
    <property type="component" value="Unassembled WGS sequence"/>
</dbReference>
<dbReference type="AlphaFoldDB" id="A0A7X5VD01"/>
<feature type="compositionally biased region" description="Basic and acidic residues" evidence="1">
    <location>
        <begin position="14"/>
        <end position="23"/>
    </location>
</feature>
<feature type="region of interest" description="Disordered" evidence="1">
    <location>
        <begin position="1"/>
        <end position="26"/>
    </location>
</feature>
<evidence type="ECO:0000313" key="3">
    <source>
        <dbReference type="Proteomes" id="UP000555407"/>
    </source>
</evidence>
<gene>
    <name evidence="2" type="ORF">BJY22_004692</name>
</gene>
<evidence type="ECO:0000256" key="1">
    <source>
        <dbReference type="SAM" id="MobiDB-lite"/>
    </source>
</evidence>
<proteinExistence type="predicted"/>
<comment type="caution">
    <text evidence="2">The sequence shown here is derived from an EMBL/GenBank/DDBJ whole genome shotgun (WGS) entry which is preliminary data.</text>
</comment>